<reference evidence="2 3" key="1">
    <citation type="journal article" date="2019" name="Mol. Ecol. Resour.">
        <title>Improving Illumina assemblies with Hi-C and long reads: an example with the North African dromedary.</title>
        <authorList>
            <person name="Elbers J.P."/>
            <person name="Rogers M.F."/>
            <person name="Perelman P.L."/>
            <person name="Proskuryakova A.A."/>
            <person name="Serdyukova N.A."/>
            <person name="Johnson W.E."/>
            <person name="Horin P."/>
            <person name="Corander J."/>
            <person name="Murphy D."/>
            <person name="Burger P.A."/>
        </authorList>
    </citation>
    <scope>NUCLEOTIDE SEQUENCE [LARGE SCALE GENOMIC DNA]</scope>
    <source>
        <strain evidence="2">Drom800</strain>
        <tissue evidence="2">Blood</tissue>
    </source>
</reference>
<protein>
    <submittedName>
        <fullName evidence="2">Uncharacterized protein</fullName>
    </submittedName>
</protein>
<organism evidence="2 3">
    <name type="scientific">Camelus dromedarius</name>
    <name type="common">Dromedary</name>
    <name type="synonym">Arabian camel</name>
    <dbReference type="NCBI Taxonomy" id="9838"/>
    <lineage>
        <taxon>Eukaryota</taxon>
        <taxon>Metazoa</taxon>
        <taxon>Chordata</taxon>
        <taxon>Craniata</taxon>
        <taxon>Vertebrata</taxon>
        <taxon>Euteleostomi</taxon>
        <taxon>Mammalia</taxon>
        <taxon>Eutheria</taxon>
        <taxon>Laurasiatheria</taxon>
        <taxon>Artiodactyla</taxon>
        <taxon>Tylopoda</taxon>
        <taxon>Camelidae</taxon>
        <taxon>Camelus</taxon>
    </lineage>
</organism>
<feature type="non-terminal residue" evidence="2">
    <location>
        <position position="64"/>
    </location>
</feature>
<sequence length="64" mass="6723">LGDTGPSGTHADDAFLKASLNSTQSGLCCVSFEIPPQDMRCLQPSSPAQERMAAPPSTRVPHVL</sequence>
<evidence type="ECO:0000313" key="3">
    <source>
        <dbReference type="Proteomes" id="UP000299084"/>
    </source>
</evidence>
<name>A0A5N4BX75_CAMDR</name>
<keyword evidence="3" id="KW-1185">Reference proteome</keyword>
<dbReference type="AlphaFoldDB" id="A0A5N4BX75"/>
<dbReference type="EMBL" id="JWIN03000972">
    <property type="protein sequence ID" value="KAB1251210.1"/>
    <property type="molecule type" value="Genomic_DNA"/>
</dbReference>
<evidence type="ECO:0000313" key="2">
    <source>
        <dbReference type="EMBL" id="KAB1251210.1"/>
    </source>
</evidence>
<feature type="non-terminal residue" evidence="2">
    <location>
        <position position="1"/>
    </location>
</feature>
<accession>A0A5N4BX75</accession>
<comment type="caution">
    <text evidence="2">The sequence shown here is derived from an EMBL/GenBank/DDBJ whole genome shotgun (WGS) entry which is preliminary data.</text>
</comment>
<dbReference type="Proteomes" id="UP000299084">
    <property type="component" value="Unassembled WGS sequence"/>
</dbReference>
<gene>
    <name evidence="2" type="ORF">Cadr_000031214</name>
</gene>
<feature type="region of interest" description="Disordered" evidence="1">
    <location>
        <begin position="43"/>
        <end position="64"/>
    </location>
</feature>
<proteinExistence type="predicted"/>
<evidence type="ECO:0000256" key="1">
    <source>
        <dbReference type="SAM" id="MobiDB-lite"/>
    </source>
</evidence>